<proteinExistence type="predicted"/>
<evidence type="ECO:0000313" key="2">
    <source>
        <dbReference type="EMBL" id="CAG6618965.1"/>
    </source>
</evidence>
<organism evidence="2">
    <name type="scientific">Cacopsylla melanoneura</name>
    <dbReference type="NCBI Taxonomy" id="428564"/>
    <lineage>
        <taxon>Eukaryota</taxon>
        <taxon>Metazoa</taxon>
        <taxon>Ecdysozoa</taxon>
        <taxon>Arthropoda</taxon>
        <taxon>Hexapoda</taxon>
        <taxon>Insecta</taxon>
        <taxon>Pterygota</taxon>
        <taxon>Neoptera</taxon>
        <taxon>Paraneoptera</taxon>
        <taxon>Hemiptera</taxon>
        <taxon>Sternorrhyncha</taxon>
        <taxon>Psylloidea</taxon>
        <taxon>Psyllidae</taxon>
        <taxon>Psyllinae</taxon>
        <taxon>Cacopsylla</taxon>
    </lineage>
</organism>
<protein>
    <submittedName>
        <fullName evidence="2">Uncharacterized protein</fullName>
    </submittedName>
</protein>
<evidence type="ECO:0000256" key="1">
    <source>
        <dbReference type="SAM" id="MobiDB-lite"/>
    </source>
</evidence>
<dbReference type="AlphaFoldDB" id="A0A8D8LYJ0"/>
<sequence>MKNHILCLGSHEKPTLDRRVIFGAPSNIENPSLDKRDNPSTSLDKRDGLSTSLDKRDNPYTSPANEKPTLDRRVIFNKEDLAKRDELTLPGKERERRGVAKTAMGTYLGLLAYQGLTNNMNYGGYGAGYYGGYPGYGYANNYYGYEGYGYPGSYGFGGGYPGGYGFGGGYPGGYGYGTYGGGFGYPYG</sequence>
<reference evidence="2" key="1">
    <citation type="submission" date="2021-05" db="EMBL/GenBank/DDBJ databases">
        <authorList>
            <person name="Alioto T."/>
            <person name="Alioto T."/>
            <person name="Gomez Garrido J."/>
        </authorList>
    </citation>
    <scope>NUCLEOTIDE SEQUENCE</scope>
</reference>
<feature type="region of interest" description="Disordered" evidence="1">
    <location>
        <begin position="23"/>
        <end position="70"/>
    </location>
</feature>
<name>A0A8D8LYJ0_9HEMI</name>
<dbReference type="EMBL" id="HBUF01044574">
    <property type="protein sequence ID" value="CAG6618965.1"/>
    <property type="molecule type" value="Transcribed_RNA"/>
</dbReference>
<accession>A0A8D8LYJ0</accession>
<feature type="compositionally biased region" description="Basic and acidic residues" evidence="1">
    <location>
        <begin position="32"/>
        <end position="58"/>
    </location>
</feature>